<organism evidence="2 3">
    <name type="scientific">Allomyces macrogynus (strain ATCC 38327)</name>
    <name type="common">Allomyces javanicus var. macrogynus</name>
    <dbReference type="NCBI Taxonomy" id="578462"/>
    <lineage>
        <taxon>Eukaryota</taxon>
        <taxon>Fungi</taxon>
        <taxon>Fungi incertae sedis</taxon>
        <taxon>Blastocladiomycota</taxon>
        <taxon>Blastocladiomycetes</taxon>
        <taxon>Blastocladiales</taxon>
        <taxon>Blastocladiaceae</taxon>
        <taxon>Allomyces</taxon>
    </lineage>
</organism>
<dbReference type="eggNOG" id="KOG3241">
    <property type="taxonomic scope" value="Eukaryota"/>
</dbReference>
<name>A0A0L0T3M6_ALLM3</name>
<dbReference type="Proteomes" id="UP000054350">
    <property type="component" value="Unassembled WGS sequence"/>
</dbReference>
<feature type="compositionally biased region" description="Acidic residues" evidence="1">
    <location>
        <begin position="161"/>
        <end position="190"/>
    </location>
</feature>
<dbReference type="Pfam" id="PF10217">
    <property type="entry name" value="DUF2039"/>
    <property type="match status" value="1"/>
</dbReference>
<dbReference type="VEuPathDB" id="FungiDB:AMAG_13691"/>
<evidence type="ECO:0000256" key="1">
    <source>
        <dbReference type="SAM" id="MobiDB-lite"/>
    </source>
</evidence>
<keyword evidence="3" id="KW-1185">Reference proteome</keyword>
<protein>
    <submittedName>
        <fullName evidence="2">Uncharacterized protein</fullName>
    </submittedName>
</protein>
<dbReference type="PANTHER" id="PTHR22876:SF5">
    <property type="entry name" value="CHROMOSOME 9 OPEN READING FRAME 85"/>
    <property type="match status" value="1"/>
</dbReference>
<dbReference type="OMA" id="GFKNSMH"/>
<gene>
    <name evidence="2" type="ORF">AMAG_13691</name>
</gene>
<reference evidence="3" key="2">
    <citation type="submission" date="2009-11" db="EMBL/GenBank/DDBJ databases">
        <title>The Genome Sequence of Allomyces macrogynus strain ATCC 38327.</title>
        <authorList>
            <consortium name="The Broad Institute Genome Sequencing Platform"/>
            <person name="Russ C."/>
            <person name="Cuomo C."/>
            <person name="Shea T."/>
            <person name="Young S.K."/>
            <person name="Zeng Q."/>
            <person name="Koehrsen M."/>
            <person name="Haas B."/>
            <person name="Borodovsky M."/>
            <person name="Guigo R."/>
            <person name="Alvarado L."/>
            <person name="Berlin A."/>
            <person name="Borenstein D."/>
            <person name="Chen Z."/>
            <person name="Engels R."/>
            <person name="Freedman E."/>
            <person name="Gellesch M."/>
            <person name="Goldberg J."/>
            <person name="Griggs A."/>
            <person name="Gujja S."/>
            <person name="Heiman D."/>
            <person name="Hepburn T."/>
            <person name="Howarth C."/>
            <person name="Jen D."/>
            <person name="Larson L."/>
            <person name="Lewis B."/>
            <person name="Mehta T."/>
            <person name="Park D."/>
            <person name="Pearson M."/>
            <person name="Roberts A."/>
            <person name="Saif S."/>
            <person name="Shenoy N."/>
            <person name="Sisk P."/>
            <person name="Stolte C."/>
            <person name="Sykes S."/>
            <person name="Walk T."/>
            <person name="White J."/>
            <person name="Yandava C."/>
            <person name="Burger G."/>
            <person name="Gray M.W."/>
            <person name="Holland P.W.H."/>
            <person name="King N."/>
            <person name="Lang F.B.F."/>
            <person name="Roger A.J."/>
            <person name="Ruiz-Trillo I."/>
            <person name="Lander E."/>
            <person name="Nusbaum C."/>
        </authorList>
    </citation>
    <scope>NUCLEOTIDE SEQUENCE [LARGE SCALE GENOMIC DNA]</scope>
    <source>
        <strain evidence="3">ATCC 38327</strain>
    </source>
</reference>
<feature type="region of interest" description="Disordered" evidence="1">
    <location>
        <begin position="1"/>
        <end position="26"/>
    </location>
</feature>
<dbReference type="OrthoDB" id="250548at2759"/>
<feature type="region of interest" description="Disordered" evidence="1">
    <location>
        <begin position="158"/>
        <end position="197"/>
    </location>
</feature>
<evidence type="ECO:0000313" key="2">
    <source>
        <dbReference type="EMBL" id="KNE69316.1"/>
    </source>
</evidence>
<dbReference type="InterPro" id="IPR019351">
    <property type="entry name" value="DUF2039"/>
</dbReference>
<dbReference type="AlphaFoldDB" id="A0A0L0T3M6"/>
<dbReference type="EMBL" id="GG745360">
    <property type="protein sequence ID" value="KNE69316.1"/>
    <property type="molecule type" value="Genomic_DNA"/>
</dbReference>
<evidence type="ECO:0000313" key="3">
    <source>
        <dbReference type="Proteomes" id="UP000054350"/>
    </source>
</evidence>
<accession>A0A0L0T3M6</accession>
<reference evidence="2 3" key="1">
    <citation type="submission" date="2009-11" db="EMBL/GenBank/DDBJ databases">
        <title>Annotation of Allomyces macrogynus ATCC 38327.</title>
        <authorList>
            <consortium name="The Broad Institute Genome Sequencing Platform"/>
            <person name="Russ C."/>
            <person name="Cuomo C."/>
            <person name="Burger G."/>
            <person name="Gray M.W."/>
            <person name="Holland P.W.H."/>
            <person name="King N."/>
            <person name="Lang F.B.F."/>
            <person name="Roger A.J."/>
            <person name="Ruiz-Trillo I."/>
            <person name="Young S.K."/>
            <person name="Zeng Q."/>
            <person name="Gargeya S."/>
            <person name="Fitzgerald M."/>
            <person name="Haas B."/>
            <person name="Abouelleil A."/>
            <person name="Alvarado L."/>
            <person name="Arachchi H.M."/>
            <person name="Berlin A."/>
            <person name="Chapman S.B."/>
            <person name="Gearin G."/>
            <person name="Goldberg J."/>
            <person name="Griggs A."/>
            <person name="Gujja S."/>
            <person name="Hansen M."/>
            <person name="Heiman D."/>
            <person name="Howarth C."/>
            <person name="Larimer J."/>
            <person name="Lui A."/>
            <person name="MacDonald P.J.P."/>
            <person name="McCowen C."/>
            <person name="Montmayeur A."/>
            <person name="Murphy C."/>
            <person name="Neiman D."/>
            <person name="Pearson M."/>
            <person name="Priest M."/>
            <person name="Roberts A."/>
            <person name="Saif S."/>
            <person name="Shea T."/>
            <person name="Sisk P."/>
            <person name="Stolte C."/>
            <person name="Sykes S."/>
            <person name="Wortman J."/>
            <person name="Nusbaum C."/>
            <person name="Birren B."/>
        </authorList>
    </citation>
    <scope>NUCLEOTIDE SEQUENCE [LARGE SCALE GENOMIC DNA]</scope>
    <source>
        <strain evidence="2 3">ATCC 38327</strain>
    </source>
</reference>
<proteinExistence type="predicted"/>
<dbReference type="PANTHER" id="PTHR22876">
    <property type="entry name" value="ZGC:101016"/>
    <property type="match status" value="1"/>
</dbReference>
<sequence>MSSKVSTGGKKKAQKHQNTTAFRHNKASRKTREILALPVQGLCARCFEIVDWRKRFRKYKPLTSPKKCVGCEQKTVKEAYHVLCNPCAAKKGVCAKCMQATDIVPGVNVVDAKADLAKQQEFDAKLKQLTERQRRTFLRKMARGDVTEDDLLAMDIKSKDDDWDFSDDESDEDDEDDDPSGDDDDDDDEVGTSAAKK</sequence>